<feature type="compositionally biased region" description="Low complexity" evidence="2">
    <location>
        <begin position="1070"/>
        <end position="1082"/>
    </location>
</feature>
<dbReference type="SMART" id="SM00195">
    <property type="entry name" value="DSPc"/>
    <property type="match status" value="1"/>
</dbReference>
<dbReference type="InterPro" id="IPR000340">
    <property type="entry name" value="Dual-sp_phosphatase_cat-dom"/>
</dbReference>
<feature type="domain" description="Tyrosine-protein phosphatase" evidence="3">
    <location>
        <begin position="257"/>
        <end position="405"/>
    </location>
</feature>
<dbReference type="AlphaFoldDB" id="A0A643CF22"/>
<dbReference type="PROSITE" id="PS50056">
    <property type="entry name" value="TYR_PHOSPHATASE_2"/>
    <property type="match status" value="1"/>
</dbReference>
<dbReference type="InterPro" id="IPR000387">
    <property type="entry name" value="Tyr_Pase_dom"/>
</dbReference>
<feature type="compositionally biased region" description="Acidic residues" evidence="2">
    <location>
        <begin position="539"/>
        <end position="548"/>
    </location>
</feature>
<feature type="compositionally biased region" description="Polar residues" evidence="2">
    <location>
        <begin position="967"/>
        <end position="993"/>
    </location>
</feature>
<dbReference type="OrthoDB" id="2017893at2759"/>
<feature type="compositionally biased region" description="Low complexity" evidence="2">
    <location>
        <begin position="1091"/>
        <end position="1104"/>
    </location>
</feature>
<feature type="region of interest" description="Disordered" evidence="2">
    <location>
        <begin position="618"/>
        <end position="648"/>
    </location>
</feature>
<keyword evidence="6" id="KW-1185">Reference proteome</keyword>
<feature type="compositionally biased region" description="Polar residues" evidence="2">
    <location>
        <begin position="1060"/>
        <end position="1069"/>
    </location>
</feature>
<dbReference type="GO" id="GO:0008138">
    <property type="term" value="F:protein tyrosine/serine/threonine phosphatase activity"/>
    <property type="evidence" value="ECO:0007669"/>
    <property type="project" value="InterPro"/>
</dbReference>
<dbReference type="CDD" id="cd14576">
    <property type="entry name" value="DSP_iDUSP27"/>
    <property type="match status" value="1"/>
</dbReference>
<dbReference type="PANTHER" id="PTHR45682:SF4">
    <property type="entry name" value="SERINE_THREONINE_TYROSINE-INTERACTING-LIKE PROTEIN 2"/>
    <property type="match status" value="1"/>
</dbReference>
<feature type="compositionally biased region" description="Basic and acidic residues" evidence="2">
    <location>
        <begin position="1134"/>
        <end position="1149"/>
    </location>
</feature>
<gene>
    <name evidence="5" type="ORF">E2I00_009141</name>
</gene>
<feature type="region of interest" description="Disordered" evidence="2">
    <location>
        <begin position="899"/>
        <end position="1203"/>
    </location>
</feature>
<dbReference type="Proteomes" id="UP000437017">
    <property type="component" value="Unassembled WGS sequence"/>
</dbReference>
<comment type="similarity">
    <text evidence="1">Belongs to the protein-tyrosine phosphatase family. Non-receptor class dual specificity subfamily.</text>
</comment>
<feature type="compositionally biased region" description="Acidic residues" evidence="2">
    <location>
        <begin position="505"/>
        <end position="515"/>
    </location>
</feature>
<dbReference type="GO" id="GO:0005737">
    <property type="term" value="C:cytoplasm"/>
    <property type="evidence" value="ECO:0007669"/>
    <property type="project" value="TreeGrafter"/>
</dbReference>
<evidence type="ECO:0000313" key="6">
    <source>
        <dbReference type="Proteomes" id="UP000437017"/>
    </source>
</evidence>
<dbReference type="InterPro" id="IPR020422">
    <property type="entry name" value="TYR_PHOSPHATASE_DUAL_dom"/>
</dbReference>
<dbReference type="Pfam" id="PF00782">
    <property type="entry name" value="DSPc"/>
    <property type="match status" value="1"/>
</dbReference>
<evidence type="ECO:0000256" key="1">
    <source>
        <dbReference type="ARBA" id="ARBA00008601"/>
    </source>
</evidence>
<feature type="compositionally biased region" description="Low complexity" evidence="2">
    <location>
        <begin position="561"/>
        <end position="571"/>
    </location>
</feature>
<sequence>AVMATSGDPEEEQVVPGEEDEANVRAVQARYLRSPSPSHGEKPAPRRQRHRVPAKEDTREGGRRDPRSPGRHRLGRKRSQADKRRGLGLLTHKSAQNLHPTFNTGGCRAEFTVARIFASAAKTDAILAGSDHIIFPRGKSDVDAYYKGIILLINQLNLSNSKYSVVSDAETESIFMEPIHLSSAVAAKQIINEELKPQGVKAEAECPGMLESAEQLLVEDLYNRVREKTDDTSLYNTPCILDLQRALAQDRQEAPWNEVDEVWPNVFIAEKSVAVNKGRLKRLGITHILNAAHGTGVYTGPEFYTGLEIQYLGVEVDDFPEVNISQHFRKAAEFLDEALLTYRGKVLVSSEMGISRSAVLVVAYLMIFHNMAILEALMTLRKKRAIYPNDGFLKQLRELNEKLMEEREEDFGREGGEEEAEEGEDAGSTVGARVHALTVEEEDDATSHLSSSSLGKASRASKPLTLIDEEEEEKLYEAWKKGQGLPTGKVPQGEDDRRSASSGQGEEEPEDEDVEQIIREWQSRNERYQAEGHRKWDREEEEEEEGDDGSFVRRRRRHTMSESSTSESVSSQDIRILKQQLEMSSQNRGGRRRSDSVSTESTWDMWNQRLLEIEKEASQKYHSRSKREEVDASSEVGNGAREDDEESVYSEASSFYNFCNRNKDKLTALERWKIKRIQFGFHKKDSEAGDGSSEQRAEEAKGEKKNLSDVNLSAYQAWKLKHQKVGSENKEEVVELSKGEDSALAKKRQRRLELLERSRQTLEESQSMGSWEADSSAASGSIPLSAFWSAAPSVSVGGDTMSVLSAQSHSSHPSQALSNVGGCLASAPTTPLPNLPVGPGDTISIASIQNWIVNVVSETLTQKQNEGLLLSRSPSVASMKVAPAASCLGDDQVSMLSGQSDSSLGGCLLPQSQARPSSDTQSMLSTHVTRGSRAEGTGSKKKKVREDEDDDVGDRDEDADSAIGSFRYSSRSNSQKPETDTSSSLAVSDSYGSGSRAGKEMDSSINKWLSGLRTEEKSPPQSDWSGSSRGKYTRSSLLWETESKSSSYKFSKSRSEEQDTSSYHEANGNSVRSTSRFSASSTREGREMHTFSRSMFSETSSSREGSPEPYFFRRTPEPSEGEESPEPQRPNWARPRDWEDVEESSKSDFSEFGAKRKFTQSFMRSEEEGEKERMEKREEGRFASGWRSQYRRSTDREEEEEMDDEAIIAAWRRRQEETRTKLQRRRED</sequence>
<feature type="compositionally biased region" description="Polar residues" evidence="2">
    <location>
        <begin position="910"/>
        <end position="929"/>
    </location>
</feature>
<feature type="compositionally biased region" description="Basic residues" evidence="2">
    <location>
        <begin position="69"/>
        <end position="78"/>
    </location>
</feature>
<feature type="domain" description="Tyrosine specific protein phosphatases" evidence="4">
    <location>
        <begin position="326"/>
        <end position="384"/>
    </location>
</feature>
<feature type="compositionally biased region" description="Polar residues" evidence="2">
    <location>
        <begin position="1019"/>
        <end position="1038"/>
    </location>
</feature>
<feature type="compositionally biased region" description="Acidic residues" evidence="2">
    <location>
        <begin position="416"/>
        <end position="425"/>
    </location>
</feature>
<feature type="compositionally biased region" description="Acidic residues" evidence="2">
    <location>
        <begin position="947"/>
        <end position="960"/>
    </location>
</feature>
<dbReference type="GO" id="GO:0043409">
    <property type="term" value="P:negative regulation of MAPK cascade"/>
    <property type="evidence" value="ECO:0007669"/>
    <property type="project" value="TreeGrafter"/>
</dbReference>
<dbReference type="Gene3D" id="3.90.190.10">
    <property type="entry name" value="Protein tyrosine phosphatase superfamily"/>
    <property type="match status" value="1"/>
</dbReference>
<feature type="compositionally biased region" description="Acidic residues" evidence="2">
    <location>
        <begin position="8"/>
        <end position="21"/>
    </location>
</feature>
<protein>
    <submittedName>
        <fullName evidence="5">Uncharacterized protein</fullName>
    </submittedName>
</protein>
<feature type="compositionally biased region" description="Basic and acidic residues" evidence="2">
    <location>
        <begin position="406"/>
        <end position="415"/>
    </location>
</feature>
<feature type="compositionally biased region" description="Basic and acidic residues" evidence="2">
    <location>
        <begin position="53"/>
        <end position="68"/>
    </location>
</feature>
<evidence type="ECO:0000259" key="4">
    <source>
        <dbReference type="PROSITE" id="PS50056"/>
    </source>
</evidence>
<dbReference type="PROSITE" id="PS50054">
    <property type="entry name" value="TYR_PHOSPHATASE_DUAL"/>
    <property type="match status" value="1"/>
</dbReference>
<feature type="region of interest" description="Disordered" evidence="2">
    <location>
        <begin position="1"/>
        <end position="88"/>
    </location>
</feature>
<organism evidence="5 6">
    <name type="scientific">Balaenoptera physalus</name>
    <name type="common">Fin whale</name>
    <name type="synonym">Balaena physalus</name>
    <dbReference type="NCBI Taxonomy" id="9770"/>
    <lineage>
        <taxon>Eukaryota</taxon>
        <taxon>Metazoa</taxon>
        <taxon>Chordata</taxon>
        <taxon>Craniata</taxon>
        <taxon>Vertebrata</taxon>
        <taxon>Euteleostomi</taxon>
        <taxon>Mammalia</taxon>
        <taxon>Eutheria</taxon>
        <taxon>Laurasiatheria</taxon>
        <taxon>Artiodactyla</taxon>
        <taxon>Whippomorpha</taxon>
        <taxon>Cetacea</taxon>
        <taxon>Mysticeti</taxon>
        <taxon>Balaenopteridae</taxon>
        <taxon>Balaenoptera</taxon>
    </lineage>
</organism>
<evidence type="ECO:0000256" key="2">
    <source>
        <dbReference type="SAM" id="MobiDB-lite"/>
    </source>
</evidence>
<feature type="compositionally biased region" description="Basic and acidic residues" evidence="2">
    <location>
        <begin position="516"/>
        <end position="538"/>
    </location>
</feature>
<feature type="region of interest" description="Disordered" evidence="2">
    <location>
        <begin position="683"/>
        <end position="706"/>
    </location>
</feature>
<feature type="compositionally biased region" description="Low complexity" evidence="2">
    <location>
        <begin position="447"/>
        <end position="462"/>
    </location>
</feature>
<feature type="compositionally biased region" description="Basic and acidic residues" evidence="2">
    <location>
        <begin position="1164"/>
        <end position="1181"/>
    </location>
</feature>
<evidence type="ECO:0000259" key="3">
    <source>
        <dbReference type="PROSITE" id="PS50054"/>
    </source>
</evidence>
<dbReference type="InterPro" id="IPR029021">
    <property type="entry name" value="Prot-tyrosine_phosphatase-like"/>
</dbReference>
<proteinExistence type="inferred from homology"/>
<accession>A0A643CF22</accession>
<comment type="caution">
    <text evidence="5">The sequence shown here is derived from an EMBL/GenBank/DDBJ whole genome shotgun (WGS) entry which is preliminary data.</text>
</comment>
<feature type="region of interest" description="Disordered" evidence="2">
    <location>
        <begin position="478"/>
        <end position="600"/>
    </location>
</feature>
<dbReference type="EMBL" id="SGJD01001709">
    <property type="protein sequence ID" value="KAB0398722.1"/>
    <property type="molecule type" value="Genomic_DNA"/>
</dbReference>
<feature type="non-terminal residue" evidence="5">
    <location>
        <position position="1"/>
    </location>
</feature>
<evidence type="ECO:0000313" key="5">
    <source>
        <dbReference type="EMBL" id="KAB0398722.1"/>
    </source>
</evidence>
<dbReference type="PRINTS" id="PR01908">
    <property type="entry name" value="ADSPHPHTASE"/>
</dbReference>
<name>A0A643CF22_BALPH</name>
<dbReference type="InterPro" id="IPR020405">
    <property type="entry name" value="Atypical_DUSP_subfamA"/>
</dbReference>
<dbReference type="SUPFAM" id="SSF52799">
    <property type="entry name" value="(Phosphotyrosine protein) phosphatases II"/>
    <property type="match status" value="1"/>
</dbReference>
<dbReference type="PANTHER" id="PTHR45682">
    <property type="entry name" value="AGAP008228-PA"/>
    <property type="match status" value="1"/>
</dbReference>
<dbReference type="PRINTS" id="PR01909">
    <property type="entry name" value="ADSPHPHTASEA"/>
</dbReference>
<reference evidence="5 6" key="1">
    <citation type="journal article" date="2019" name="PLoS ONE">
        <title>Genomic analyses reveal an absence of contemporary introgressive admixture between fin whales and blue whales, despite known hybrids.</title>
        <authorList>
            <person name="Westbury M.V."/>
            <person name="Petersen B."/>
            <person name="Lorenzen E.D."/>
        </authorList>
    </citation>
    <scope>NUCLEOTIDE SEQUENCE [LARGE SCALE GENOMIC DNA]</scope>
    <source>
        <strain evidence="5">FinWhale-01</strain>
    </source>
</reference>
<feature type="region of interest" description="Disordered" evidence="2">
    <location>
        <begin position="406"/>
        <end position="466"/>
    </location>
</feature>
<dbReference type="GO" id="GO:0033549">
    <property type="term" value="F:MAP kinase phosphatase activity"/>
    <property type="evidence" value="ECO:0007669"/>
    <property type="project" value="TreeGrafter"/>
</dbReference>